<evidence type="ECO:0000313" key="11">
    <source>
        <dbReference type="Proteomes" id="UP000217448"/>
    </source>
</evidence>
<evidence type="ECO:0000256" key="8">
    <source>
        <dbReference type="SAM" id="Phobius"/>
    </source>
</evidence>
<name>A0A2A3JZ55_9RHOB</name>
<sequence>MIRLTLALGAILSLLAVASLGMGDMPLPLDRVLSAVFFPGADPDAALIVTGFRLPRLLAACLAGAALALAGAITQAVMRNALAEPGLLGINAGAALSVSLLIVLWAPGVSALLPIAGFGGALAMAGAIWALAWRGGAAPMRLVLIGIGMAAMVSAATTTVITFGGLTQVQRMMIWLAGSLNGLDWPRLKLLALWLSPAFLACLVAPRALDLIRLEDGLARGLGQAIEQARFLLILLCALLAGATVSITGPIGFVGLIAPHLACRLVGPSHRRLLPAAALFGAVLVAAADLLGRIVFAPAEIPVGLVTAMVGGPFFFWLQRRLRHDPH</sequence>
<reference evidence="10" key="1">
    <citation type="submission" date="2017-09" db="EMBL/GenBank/DDBJ databases">
        <title>Yangia sp. SAOS 153D whole genome sequencing.</title>
        <authorList>
            <person name="Verma A."/>
            <person name="Krishnamurthi S."/>
        </authorList>
    </citation>
    <scope>NUCLEOTIDE SEQUENCE [LARGE SCALE GENOMIC DNA]</scope>
    <source>
        <strain evidence="10">SAOS 153D</strain>
    </source>
</reference>
<feature type="transmembrane region" description="Helical" evidence="8">
    <location>
        <begin position="86"/>
        <end position="105"/>
    </location>
</feature>
<keyword evidence="7 8" id="KW-0472">Membrane</keyword>
<evidence type="ECO:0000313" key="9">
    <source>
        <dbReference type="EMBL" id="MCT4372243.1"/>
    </source>
</evidence>
<feature type="transmembrane region" description="Helical" evidence="8">
    <location>
        <begin position="230"/>
        <end position="253"/>
    </location>
</feature>
<dbReference type="CDD" id="cd06550">
    <property type="entry name" value="TM_ABC_iron-siderophores_like"/>
    <property type="match status" value="1"/>
</dbReference>
<organism evidence="10">
    <name type="scientific">Alloyangia mangrovi</name>
    <dbReference type="NCBI Taxonomy" id="1779329"/>
    <lineage>
        <taxon>Bacteria</taxon>
        <taxon>Pseudomonadati</taxon>
        <taxon>Pseudomonadota</taxon>
        <taxon>Alphaproteobacteria</taxon>
        <taxon>Rhodobacterales</taxon>
        <taxon>Roseobacteraceae</taxon>
        <taxon>Alloyangia</taxon>
    </lineage>
</organism>
<keyword evidence="3" id="KW-0813">Transport</keyword>
<dbReference type="InterPro" id="IPR000522">
    <property type="entry name" value="ABC_transptr_permease_BtuC"/>
</dbReference>
<dbReference type="Gene3D" id="1.10.3470.10">
    <property type="entry name" value="ABC transporter involved in vitamin B12 uptake, BtuC"/>
    <property type="match status" value="1"/>
</dbReference>
<dbReference type="Pfam" id="PF01032">
    <property type="entry name" value="FecCD"/>
    <property type="match status" value="1"/>
</dbReference>
<feature type="transmembrane region" description="Helical" evidence="8">
    <location>
        <begin position="299"/>
        <end position="318"/>
    </location>
</feature>
<evidence type="ECO:0000256" key="4">
    <source>
        <dbReference type="ARBA" id="ARBA00022475"/>
    </source>
</evidence>
<feature type="transmembrane region" description="Helical" evidence="8">
    <location>
        <begin position="191"/>
        <end position="209"/>
    </location>
</feature>
<evidence type="ECO:0000256" key="3">
    <source>
        <dbReference type="ARBA" id="ARBA00022448"/>
    </source>
</evidence>
<dbReference type="InterPro" id="IPR037294">
    <property type="entry name" value="ABC_BtuC-like"/>
</dbReference>
<gene>
    <name evidence="9" type="ORF">CLG85_018735</name>
    <name evidence="10" type="ORF">CLG85_03925</name>
</gene>
<dbReference type="SUPFAM" id="SSF81345">
    <property type="entry name" value="ABC transporter involved in vitamin B12 uptake, BtuC"/>
    <property type="match status" value="1"/>
</dbReference>
<proteinExistence type="inferred from homology"/>
<dbReference type="AlphaFoldDB" id="A0A2A3JZ55"/>
<evidence type="ECO:0000256" key="1">
    <source>
        <dbReference type="ARBA" id="ARBA00004651"/>
    </source>
</evidence>
<keyword evidence="4" id="KW-1003">Cell membrane</keyword>
<accession>A0A2A3JZ55</accession>
<feature type="transmembrane region" description="Helical" evidence="8">
    <location>
        <begin position="111"/>
        <end position="131"/>
    </location>
</feature>
<dbReference type="EMBL" id="NTHN02000040">
    <property type="protein sequence ID" value="MCT4372243.1"/>
    <property type="molecule type" value="Genomic_DNA"/>
</dbReference>
<comment type="subcellular location">
    <subcellularLocation>
        <location evidence="1">Cell membrane</location>
        <topology evidence="1">Multi-pass membrane protein</topology>
    </subcellularLocation>
</comment>
<dbReference type="EMBL" id="NTHN01000044">
    <property type="protein sequence ID" value="PBD20441.1"/>
    <property type="molecule type" value="Genomic_DNA"/>
</dbReference>
<reference evidence="11" key="2">
    <citation type="submission" date="2023-07" db="EMBL/GenBank/DDBJ databases">
        <title>Yangia mangrovi SAOS 153D genome.</title>
        <authorList>
            <person name="Verma A."/>
            <person name="Pal Y."/>
            <person name="Sundharam S."/>
            <person name="Bisht B."/>
            <person name="Srinivasan K."/>
        </authorList>
    </citation>
    <scope>NUCLEOTIDE SEQUENCE [LARGE SCALE GENOMIC DNA]</scope>
    <source>
        <strain evidence="11">SAOS 153D</strain>
    </source>
</reference>
<dbReference type="RefSeq" id="WP_095881087.1">
    <property type="nucleotide sequence ID" value="NZ_NTHN02000040.1"/>
</dbReference>
<dbReference type="PANTHER" id="PTHR30472">
    <property type="entry name" value="FERRIC ENTEROBACTIN TRANSPORT SYSTEM PERMEASE PROTEIN"/>
    <property type="match status" value="1"/>
</dbReference>
<evidence type="ECO:0000313" key="10">
    <source>
        <dbReference type="EMBL" id="PBD20441.1"/>
    </source>
</evidence>
<keyword evidence="6 8" id="KW-1133">Transmembrane helix</keyword>
<dbReference type="PANTHER" id="PTHR30472:SF24">
    <property type="entry name" value="FERRIC ENTEROBACTIN TRANSPORT SYSTEM PERMEASE PROTEIN FEPG"/>
    <property type="match status" value="1"/>
</dbReference>
<protein>
    <submittedName>
        <fullName evidence="10">Iron ABC transporter permease</fullName>
    </submittedName>
</protein>
<evidence type="ECO:0000256" key="6">
    <source>
        <dbReference type="ARBA" id="ARBA00022989"/>
    </source>
</evidence>
<feature type="transmembrane region" description="Helical" evidence="8">
    <location>
        <begin position="57"/>
        <end position="74"/>
    </location>
</feature>
<dbReference type="Proteomes" id="UP000217448">
    <property type="component" value="Unassembled WGS sequence"/>
</dbReference>
<evidence type="ECO:0000256" key="2">
    <source>
        <dbReference type="ARBA" id="ARBA00007935"/>
    </source>
</evidence>
<keyword evidence="5 8" id="KW-0812">Transmembrane</keyword>
<keyword evidence="11" id="KW-1185">Reference proteome</keyword>
<evidence type="ECO:0000256" key="5">
    <source>
        <dbReference type="ARBA" id="ARBA00022692"/>
    </source>
</evidence>
<dbReference type="GO" id="GO:0033214">
    <property type="term" value="P:siderophore-iron import into cell"/>
    <property type="evidence" value="ECO:0007669"/>
    <property type="project" value="TreeGrafter"/>
</dbReference>
<comment type="caution">
    <text evidence="10">The sequence shown here is derived from an EMBL/GenBank/DDBJ whole genome shotgun (WGS) entry which is preliminary data.</text>
</comment>
<feature type="transmembrane region" description="Helical" evidence="8">
    <location>
        <begin position="273"/>
        <end position="292"/>
    </location>
</feature>
<dbReference type="GO" id="GO:0022857">
    <property type="term" value="F:transmembrane transporter activity"/>
    <property type="evidence" value="ECO:0007669"/>
    <property type="project" value="InterPro"/>
</dbReference>
<dbReference type="GO" id="GO:0005886">
    <property type="term" value="C:plasma membrane"/>
    <property type="evidence" value="ECO:0007669"/>
    <property type="project" value="UniProtKB-SubCell"/>
</dbReference>
<evidence type="ECO:0000256" key="7">
    <source>
        <dbReference type="ARBA" id="ARBA00023136"/>
    </source>
</evidence>
<dbReference type="FunFam" id="1.10.3470.10:FF:000001">
    <property type="entry name" value="Vitamin B12 ABC transporter permease BtuC"/>
    <property type="match status" value="1"/>
</dbReference>
<feature type="transmembrane region" description="Helical" evidence="8">
    <location>
        <begin position="143"/>
        <end position="166"/>
    </location>
</feature>
<dbReference type="OrthoDB" id="9811975at2"/>
<comment type="similarity">
    <text evidence="2">Belongs to the binding-protein-dependent transport system permease family. FecCD subfamily.</text>
</comment>
<reference evidence="9" key="3">
    <citation type="submission" date="2024-05" db="EMBL/GenBank/DDBJ databases">
        <title>Yangia mangrovi SAOS 153D genome.</title>
        <authorList>
            <person name="Verma A."/>
            <person name="Pal Y."/>
            <person name="Sundharam S."/>
            <person name="Bisht B."/>
            <person name="Srinivasan K."/>
        </authorList>
    </citation>
    <scope>NUCLEOTIDE SEQUENCE</scope>
    <source>
        <strain evidence="9">SAOS 153D</strain>
    </source>
</reference>